<dbReference type="AlphaFoldDB" id="A0A091K3E9"/>
<evidence type="ECO:0000256" key="1">
    <source>
        <dbReference type="SAM" id="Phobius"/>
    </source>
</evidence>
<proteinExistence type="predicted"/>
<protein>
    <submittedName>
        <fullName evidence="2">Uncharacterized protein</fullName>
    </submittedName>
</protein>
<keyword evidence="1" id="KW-1133">Transmembrane helix</keyword>
<name>A0A091K3E9_COLST</name>
<feature type="non-terminal residue" evidence="2">
    <location>
        <position position="37"/>
    </location>
</feature>
<dbReference type="Proteomes" id="UP000053615">
    <property type="component" value="Unassembled WGS sequence"/>
</dbReference>
<reference evidence="2 3" key="1">
    <citation type="submission" date="2014-04" db="EMBL/GenBank/DDBJ databases">
        <title>Genome evolution of avian class.</title>
        <authorList>
            <person name="Zhang G."/>
            <person name="Li C."/>
        </authorList>
    </citation>
    <scope>NUCLEOTIDE SEQUENCE [LARGE SCALE GENOMIC DNA]</scope>
    <source>
        <strain evidence="2">BGI_N325</strain>
    </source>
</reference>
<keyword evidence="1" id="KW-0812">Transmembrane</keyword>
<keyword evidence="1" id="KW-0472">Membrane</keyword>
<evidence type="ECO:0000313" key="3">
    <source>
        <dbReference type="Proteomes" id="UP000053615"/>
    </source>
</evidence>
<dbReference type="EMBL" id="KK540423">
    <property type="protein sequence ID" value="KFP30713.1"/>
    <property type="molecule type" value="Genomic_DNA"/>
</dbReference>
<gene>
    <name evidence="2" type="ORF">N325_01306</name>
</gene>
<feature type="non-terminal residue" evidence="2">
    <location>
        <position position="1"/>
    </location>
</feature>
<sequence length="37" mass="4212">LGCCRYRPLLKSLLLSFLCCSSCPVVVLWKDNPQWGL</sequence>
<keyword evidence="3" id="KW-1185">Reference proteome</keyword>
<evidence type="ECO:0000313" key="2">
    <source>
        <dbReference type="EMBL" id="KFP30713.1"/>
    </source>
</evidence>
<accession>A0A091K3E9</accession>
<organism evidence="2 3">
    <name type="scientific">Colius striatus</name>
    <name type="common">Speckled mousebird</name>
    <dbReference type="NCBI Taxonomy" id="57412"/>
    <lineage>
        <taxon>Eukaryota</taxon>
        <taxon>Metazoa</taxon>
        <taxon>Chordata</taxon>
        <taxon>Craniata</taxon>
        <taxon>Vertebrata</taxon>
        <taxon>Euteleostomi</taxon>
        <taxon>Archelosauria</taxon>
        <taxon>Archosauria</taxon>
        <taxon>Dinosauria</taxon>
        <taxon>Saurischia</taxon>
        <taxon>Theropoda</taxon>
        <taxon>Coelurosauria</taxon>
        <taxon>Aves</taxon>
        <taxon>Neognathae</taxon>
        <taxon>Neoaves</taxon>
        <taxon>Telluraves</taxon>
        <taxon>Coraciimorphae</taxon>
        <taxon>Coliiformes</taxon>
        <taxon>Coliidae</taxon>
        <taxon>Colius</taxon>
    </lineage>
</organism>
<feature type="transmembrane region" description="Helical" evidence="1">
    <location>
        <begin position="12"/>
        <end position="29"/>
    </location>
</feature>